<dbReference type="PANTHER" id="PTHR15818:SF2">
    <property type="entry name" value="G-PATCH DOMAIN AND KOW MOTIFS-CONTAINING PROTEIN"/>
    <property type="match status" value="1"/>
</dbReference>
<keyword evidence="4" id="KW-0507">mRNA processing</keyword>
<dbReference type="Proteomes" id="UP001280581">
    <property type="component" value="Unassembled WGS sequence"/>
</dbReference>
<dbReference type="GO" id="GO:0005681">
    <property type="term" value="C:spliceosomal complex"/>
    <property type="evidence" value="ECO:0007669"/>
    <property type="project" value="UniProtKB-UniRule"/>
</dbReference>
<name>A0AAN6LPA9_9PLEO</name>
<feature type="region of interest" description="Disordered" evidence="5">
    <location>
        <begin position="1"/>
        <end position="150"/>
    </location>
</feature>
<dbReference type="Pfam" id="PF12656">
    <property type="entry name" value="G-patch_2"/>
    <property type="match status" value="1"/>
</dbReference>
<evidence type="ECO:0000256" key="5">
    <source>
        <dbReference type="SAM" id="MobiDB-lite"/>
    </source>
</evidence>
<feature type="compositionally biased region" description="Basic and acidic residues" evidence="5">
    <location>
        <begin position="294"/>
        <end position="311"/>
    </location>
</feature>
<evidence type="ECO:0000256" key="4">
    <source>
        <dbReference type="RuleBase" id="RU369096"/>
    </source>
</evidence>
<organism evidence="7 8">
    <name type="scientific">Pseudopithomyces chartarum</name>
    <dbReference type="NCBI Taxonomy" id="1892770"/>
    <lineage>
        <taxon>Eukaryota</taxon>
        <taxon>Fungi</taxon>
        <taxon>Dikarya</taxon>
        <taxon>Ascomycota</taxon>
        <taxon>Pezizomycotina</taxon>
        <taxon>Dothideomycetes</taxon>
        <taxon>Pleosporomycetidae</taxon>
        <taxon>Pleosporales</taxon>
        <taxon>Massarineae</taxon>
        <taxon>Didymosphaeriaceae</taxon>
        <taxon>Pseudopithomyces</taxon>
    </lineage>
</organism>
<protein>
    <recommendedName>
        <fullName evidence="4">Pre-mRNA-splicing factor</fullName>
    </recommendedName>
</protein>
<accession>A0AAN6LPA9</accession>
<evidence type="ECO:0000256" key="1">
    <source>
        <dbReference type="ARBA" id="ARBA00004123"/>
    </source>
</evidence>
<comment type="function">
    <text evidence="4">Involved in spliceosome maturation and the first step of pre-mRNA splicing.</text>
</comment>
<comment type="caution">
    <text evidence="7">The sequence shown here is derived from an EMBL/GenBank/DDBJ whole genome shotgun (WGS) entry which is preliminary data.</text>
</comment>
<reference evidence="7 8" key="1">
    <citation type="submission" date="2021-02" db="EMBL/GenBank/DDBJ databases">
        <title>Genome assembly of Pseudopithomyces chartarum.</title>
        <authorList>
            <person name="Jauregui R."/>
            <person name="Singh J."/>
            <person name="Voisey C."/>
        </authorList>
    </citation>
    <scope>NUCLEOTIDE SEQUENCE [LARGE SCALE GENOMIC DNA]</scope>
    <source>
        <strain evidence="7 8">AGR01</strain>
    </source>
</reference>
<feature type="compositionally biased region" description="Basic and acidic residues" evidence="5">
    <location>
        <begin position="214"/>
        <end position="238"/>
    </location>
</feature>
<dbReference type="EMBL" id="WVTA01000021">
    <property type="protein sequence ID" value="KAK3197317.1"/>
    <property type="molecule type" value="Genomic_DNA"/>
</dbReference>
<dbReference type="AlphaFoldDB" id="A0AAN6LPA9"/>
<feature type="compositionally biased region" description="Low complexity" evidence="5">
    <location>
        <begin position="7"/>
        <end position="21"/>
    </location>
</feature>
<gene>
    <name evidence="7" type="ORF">GRF29_1536g1347891</name>
</gene>
<feature type="compositionally biased region" description="Basic and acidic residues" evidence="5">
    <location>
        <begin position="334"/>
        <end position="494"/>
    </location>
</feature>
<dbReference type="InterPro" id="IPR045166">
    <property type="entry name" value="Spp2-like"/>
</dbReference>
<comment type="subcellular location">
    <subcellularLocation>
        <location evidence="1 4">Nucleus</location>
    </subcellularLocation>
</comment>
<keyword evidence="4" id="KW-0508">mRNA splicing</keyword>
<comment type="similarity">
    <text evidence="2 4">Belongs to the SPP2 family.</text>
</comment>
<dbReference type="PANTHER" id="PTHR15818">
    <property type="entry name" value="G PATCH AND KOW-CONTAINING"/>
    <property type="match status" value="1"/>
</dbReference>
<evidence type="ECO:0000259" key="6">
    <source>
        <dbReference type="Pfam" id="PF12656"/>
    </source>
</evidence>
<evidence type="ECO:0000256" key="3">
    <source>
        <dbReference type="ARBA" id="ARBA00023242"/>
    </source>
</evidence>
<feature type="compositionally biased region" description="Basic and acidic residues" evidence="5">
    <location>
        <begin position="139"/>
        <end position="150"/>
    </location>
</feature>
<evidence type="ECO:0000256" key="2">
    <source>
        <dbReference type="ARBA" id="ARBA00008576"/>
    </source>
</evidence>
<feature type="region of interest" description="Disordered" evidence="5">
    <location>
        <begin position="214"/>
        <end position="494"/>
    </location>
</feature>
<keyword evidence="4" id="KW-0747">Spliceosome</keyword>
<evidence type="ECO:0000313" key="8">
    <source>
        <dbReference type="Proteomes" id="UP001280581"/>
    </source>
</evidence>
<feature type="compositionally biased region" description="Acidic residues" evidence="5">
    <location>
        <begin position="127"/>
        <end position="138"/>
    </location>
</feature>
<dbReference type="GO" id="GO:0000398">
    <property type="term" value="P:mRNA splicing, via spliceosome"/>
    <property type="evidence" value="ECO:0007669"/>
    <property type="project" value="UniProtKB-UniRule"/>
</dbReference>
<feature type="domain" description="Spp2/MOS2 G-patch" evidence="6">
    <location>
        <begin position="188"/>
        <end position="250"/>
    </location>
</feature>
<proteinExistence type="inferred from homology"/>
<keyword evidence="3 4" id="KW-0539">Nucleus</keyword>
<evidence type="ECO:0000313" key="7">
    <source>
        <dbReference type="EMBL" id="KAK3197317.1"/>
    </source>
</evidence>
<dbReference type="InterPro" id="IPR026822">
    <property type="entry name" value="Spp2/MOS2_G-patch"/>
</dbReference>
<keyword evidence="8" id="KW-1185">Reference proteome</keyword>
<sequence length="494" mass="57778">MATGGFKLSLGGAKGKPGLKAPLEKPAKRRRLALDDDEPEDTNAKQEITGWDVAEGGAVDANAKKEEPKAPRIIPVQPNRDWREEAQKKHLARSGAPPTGNGEDEERREEPKIAFGLVTFDKKDGEGEGADPEPMDVDGEAKVEDTRTEEEKLQAAAFEALVNGKSTNQTVIPISEEEAMKNDIRDAPDAPTLAAYEATPIEGFGAALLRGMGWKDDETQGQDKGKGKKTAPPEEVKRRPALLGIGAKPESAVGLELSEFNGGKKGQKAPRKAAMQYAPVTLRNKHTGELVTEDQLKERLEKQKESDEKKTRNNTFVGDEDAEDDRRREKRRDRRDDDYEKDRRRDKDRRARDDKYSDRDRDSRPDKKYRDDDYDDRRRDKKYRDEDYDDRRRDKKHRDDDYDDRRRDKYREKDARRRERSRSPHDEDRRRKQRERDRRERSVDSSDRRRDKRERRDRDRSRSRDSDSRRKRRRDYEYDREKDDRRSRHKDDKY</sequence>